<reference evidence="5 6" key="1">
    <citation type="submission" date="2023-08" db="EMBL/GenBank/DDBJ databases">
        <title>Black Yeasts Isolated from many extreme environments.</title>
        <authorList>
            <person name="Coleine C."/>
            <person name="Stajich J.E."/>
            <person name="Selbmann L."/>
        </authorList>
    </citation>
    <scope>NUCLEOTIDE SEQUENCE [LARGE SCALE GENOMIC DNA]</scope>
    <source>
        <strain evidence="5 6">CCFEE 5885</strain>
    </source>
</reference>
<evidence type="ECO:0000259" key="4">
    <source>
        <dbReference type="Pfam" id="PF26640"/>
    </source>
</evidence>
<feature type="compositionally biased region" description="Polar residues" evidence="1">
    <location>
        <begin position="424"/>
        <end position="435"/>
    </location>
</feature>
<evidence type="ECO:0000256" key="1">
    <source>
        <dbReference type="SAM" id="MobiDB-lite"/>
    </source>
</evidence>
<dbReference type="EMBL" id="JAVRRG010000258">
    <property type="protein sequence ID" value="KAK5075675.1"/>
    <property type="molecule type" value="Genomic_DNA"/>
</dbReference>
<protein>
    <submittedName>
        <fullName evidence="5">Maturation of 5S rRNA</fullName>
    </submittedName>
</protein>
<evidence type="ECO:0000313" key="6">
    <source>
        <dbReference type="Proteomes" id="UP001345013"/>
    </source>
</evidence>
<keyword evidence="2" id="KW-1133">Transmembrane helix</keyword>
<dbReference type="Pfam" id="PF26640">
    <property type="entry name" value="DUF8212"/>
    <property type="match status" value="1"/>
</dbReference>
<accession>A0ABR0JVB6</accession>
<keyword evidence="2" id="KW-0472">Membrane</keyword>
<dbReference type="InterPro" id="IPR058525">
    <property type="entry name" value="DUF8212"/>
</dbReference>
<feature type="domain" description="DUF8212" evidence="4">
    <location>
        <begin position="220"/>
        <end position="244"/>
    </location>
</feature>
<feature type="transmembrane region" description="Helical" evidence="2">
    <location>
        <begin position="636"/>
        <end position="662"/>
    </location>
</feature>
<feature type="domain" description="Heterokaryon incompatibility" evidence="3">
    <location>
        <begin position="22"/>
        <end position="107"/>
    </location>
</feature>
<name>A0ABR0JVB6_9EURO</name>
<keyword evidence="2" id="KW-0812">Transmembrane</keyword>
<dbReference type="InterPro" id="IPR010730">
    <property type="entry name" value="HET"/>
</dbReference>
<dbReference type="PANTHER" id="PTHR10622">
    <property type="entry name" value="HET DOMAIN-CONTAINING PROTEIN"/>
    <property type="match status" value="1"/>
</dbReference>
<dbReference type="Pfam" id="PF06985">
    <property type="entry name" value="HET"/>
    <property type="match status" value="1"/>
</dbReference>
<comment type="caution">
    <text evidence="5">The sequence shown here is derived from an EMBL/GenBank/DDBJ whole genome shotgun (WGS) entry which is preliminary data.</text>
</comment>
<sequence>MWLINTTTLELEAFTTCPVGRYAILSHTWEDQELDFDTFRSGLGRKRKGFGKIQKCCELARAEGFSYAWVDTCCIDKRSSTELSEAINSMYAWYAAAAVCYAYLADVACNVDDTFEQFVRSRWFTRGWTLQELLAPKIVNMYGEDWIPLGSRPELSCHIRSATGIDEDLLNGIQDLQSYSIAQRMSWVSKRNATRIEDIAYCLLGLFNVNMPLLYGEGEKAFRRLQETIIQTTDDETIFAWTGVEIDGTGLLVKRPAQFSEGATIAVDHGAHPRPSYTMTNRGLSMEFELSPYRMNTYVTPLRCCRTLPELPPQQIGIYLCRTLVDGQYRRISVNGVDLFGLKDERPAEAWPHDDTTVKTARIYIADTSTVALAPHGGLPTISFSQVQSSRTDAAMLKLLRQMTNWRRRPTTRLSREQPLERQVPNSRIDQQESAPSVPFDMERLTSLNAIDTTITLEDWKRGVFIEHPQFLLIAGFNSEFDPVCSVSQRWSRLQDTEFTKSFALSNQNATYSQWVGKLVLPIPGPWRVWTFKGHRSYGLEGIIVFRRFWGIEYPYVIILRRDPQAANGLTWHLKISEIPNRHAAVVEVVLAFYGGLLLYILPIVFTGLVLFMLQYYMVSTVQGVWALDDRDVTNFVAAILVTSVLVPFMVWGYAALIIYTLNKSFGHYFPRRIRGGMQPDLSLPTVTEAAAERIFAGSRTTEAA</sequence>
<keyword evidence="6" id="KW-1185">Reference proteome</keyword>
<proteinExistence type="predicted"/>
<organism evidence="5 6">
    <name type="scientific">Lithohypha guttulata</name>
    <dbReference type="NCBI Taxonomy" id="1690604"/>
    <lineage>
        <taxon>Eukaryota</taxon>
        <taxon>Fungi</taxon>
        <taxon>Dikarya</taxon>
        <taxon>Ascomycota</taxon>
        <taxon>Pezizomycotina</taxon>
        <taxon>Eurotiomycetes</taxon>
        <taxon>Chaetothyriomycetidae</taxon>
        <taxon>Chaetothyriales</taxon>
        <taxon>Trichomeriaceae</taxon>
        <taxon>Lithohypha</taxon>
    </lineage>
</organism>
<evidence type="ECO:0000259" key="3">
    <source>
        <dbReference type="Pfam" id="PF06985"/>
    </source>
</evidence>
<evidence type="ECO:0000313" key="5">
    <source>
        <dbReference type="EMBL" id="KAK5075675.1"/>
    </source>
</evidence>
<dbReference type="PANTHER" id="PTHR10622:SF12">
    <property type="entry name" value="HET DOMAIN-CONTAINING PROTEIN"/>
    <property type="match status" value="1"/>
</dbReference>
<gene>
    <name evidence="5" type="primary">gse1</name>
    <name evidence="5" type="ORF">LTR24_009989</name>
</gene>
<feature type="transmembrane region" description="Helical" evidence="2">
    <location>
        <begin position="591"/>
        <end position="616"/>
    </location>
</feature>
<dbReference type="Proteomes" id="UP001345013">
    <property type="component" value="Unassembled WGS sequence"/>
</dbReference>
<feature type="region of interest" description="Disordered" evidence="1">
    <location>
        <begin position="411"/>
        <end position="436"/>
    </location>
</feature>
<evidence type="ECO:0000256" key="2">
    <source>
        <dbReference type="SAM" id="Phobius"/>
    </source>
</evidence>